<feature type="transmembrane region" description="Helical" evidence="2">
    <location>
        <begin position="109"/>
        <end position="127"/>
    </location>
</feature>
<feature type="transmembrane region" description="Helical" evidence="2">
    <location>
        <begin position="249"/>
        <end position="267"/>
    </location>
</feature>
<feature type="transmembrane region" description="Helical" evidence="2">
    <location>
        <begin position="308"/>
        <end position="329"/>
    </location>
</feature>
<feature type="region of interest" description="Disordered" evidence="1">
    <location>
        <begin position="408"/>
        <end position="430"/>
    </location>
</feature>
<feature type="transmembrane region" description="Helical" evidence="2">
    <location>
        <begin position="279"/>
        <end position="302"/>
    </location>
</feature>
<reference evidence="3 4" key="1">
    <citation type="submission" date="2016-11" db="EMBL/GenBank/DDBJ databases">
        <authorList>
            <person name="Jaros S."/>
            <person name="Januszkiewicz K."/>
            <person name="Wedrychowicz H."/>
        </authorList>
    </citation>
    <scope>NUCLEOTIDE SEQUENCE [LARGE SCALE GENOMIC DNA]</scope>
    <source>
        <strain evidence="3 4">DSM 16917</strain>
    </source>
</reference>
<feature type="transmembrane region" description="Helical" evidence="2">
    <location>
        <begin position="61"/>
        <end position="82"/>
    </location>
</feature>
<feature type="transmembrane region" description="Helical" evidence="2">
    <location>
        <begin position="176"/>
        <end position="194"/>
    </location>
</feature>
<feature type="transmembrane region" description="Helical" evidence="2">
    <location>
        <begin position="30"/>
        <end position="49"/>
    </location>
</feature>
<keyword evidence="2" id="KW-0472">Membrane</keyword>
<feature type="transmembrane region" description="Helical" evidence="2">
    <location>
        <begin position="350"/>
        <end position="367"/>
    </location>
</feature>
<protein>
    <submittedName>
        <fullName evidence="3">Uncharacterized protein</fullName>
    </submittedName>
</protein>
<dbReference type="Proteomes" id="UP000184268">
    <property type="component" value="Unassembled WGS sequence"/>
</dbReference>
<proteinExistence type="predicted"/>
<feature type="transmembrane region" description="Helical" evidence="2">
    <location>
        <begin position="373"/>
        <end position="391"/>
    </location>
</feature>
<evidence type="ECO:0000256" key="2">
    <source>
        <dbReference type="SAM" id="Phobius"/>
    </source>
</evidence>
<feature type="transmembrane region" description="Helical" evidence="2">
    <location>
        <begin position="215"/>
        <end position="243"/>
    </location>
</feature>
<dbReference type="STRING" id="299255.SAMN02745129_2482"/>
<accession>A0A1M5UBQ1</accession>
<name>A0A1M5UBQ1_9GAMM</name>
<evidence type="ECO:0000256" key="1">
    <source>
        <dbReference type="SAM" id="MobiDB-lite"/>
    </source>
</evidence>
<dbReference type="AlphaFoldDB" id="A0A1M5UBQ1"/>
<evidence type="ECO:0000313" key="3">
    <source>
        <dbReference type="EMBL" id="SHH60123.1"/>
    </source>
</evidence>
<organism evidence="3 4">
    <name type="scientific">Ferrimonas marina</name>
    <dbReference type="NCBI Taxonomy" id="299255"/>
    <lineage>
        <taxon>Bacteria</taxon>
        <taxon>Pseudomonadati</taxon>
        <taxon>Pseudomonadota</taxon>
        <taxon>Gammaproteobacteria</taxon>
        <taxon>Alteromonadales</taxon>
        <taxon>Ferrimonadaceae</taxon>
        <taxon>Ferrimonas</taxon>
    </lineage>
</organism>
<keyword evidence="2" id="KW-1133">Transmembrane helix</keyword>
<gene>
    <name evidence="3" type="ORF">SAMN02745129_2482</name>
</gene>
<evidence type="ECO:0000313" key="4">
    <source>
        <dbReference type="Proteomes" id="UP000184268"/>
    </source>
</evidence>
<keyword evidence="4" id="KW-1185">Reference proteome</keyword>
<feature type="transmembrane region" description="Helical" evidence="2">
    <location>
        <begin position="148"/>
        <end position="170"/>
    </location>
</feature>
<dbReference type="EMBL" id="FQXG01000003">
    <property type="protein sequence ID" value="SHH60123.1"/>
    <property type="molecule type" value="Genomic_DNA"/>
</dbReference>
<sequence>MQNNENNKVCKHKVGGAFGLMLAIVSYRQWQGMTALWTVFLALIVYGTVKLTGMGLTLQQVAFAFCGFHLACLVLLLADMFWPGRLVQPIGWALVGNLVSLALIPQPNAALYVAAMVLASVFSKFAYAPSVARLGVLGRALGAGARRGTGMGILLAMICSSLVNAVMGFVAGFVPWLFYWLVAATAVFGLVAFKPRPTRSNQPVTAKMTPLQRQMFALSWMNNAICMVTRQFLIPMLVLGLLADRAPQWVMPALGVIVSVSTLISLLSSRIDRVPPAKMMLFGVRMMAIAPVLMVGLSSLALGGVLSLGTAAVLLLLLVVVEQFVARFWTLGYTNLLMERSKDRVMAMRYHLTISVSGAAFGFAAAGVAMATIGFEALVCGAVGLVLIWSLKLERWMGRELGTNNNAGGAGGAGVPAGPAVPASPNRERV</sequence>
<keyword evidence="2" id="KW-0812">Transmembrane</keyword>